<dbReference type="InterPro" id="IPR033749">
    <property type="entry name" value="Polyprenyl_synt_CS"/>
</dbReference>
<evidence type="ECO:0000256" key="1">
    <source>
        <dbReference type="ARBA" id="ARBA00001946"/>
    </source>
</evidence>
<organism evidence="6 7">
    <name type="scientific">Hirsutella minnesotensis 3608</name>
    <dbReference type="NCBI Taxonomy" id="1043627"/>
    <lineage>
        <taxon>Eukaryota</taxon>
        <taxon>Fungi</taxon>
        <taxon>Dikarya</taxon>
        <taxon>Ascomycota</taxon>
        <taxon>Pezizomycotina</taxon>
        <taxon>Sordariomycetes</taxon>
        <taxon>Hypocreomycetidae</taxon>
        <taxon>Hypocreales</taxon>
        <taxon>Ophiocordycipitaceae</taxon>
        <taxon>Hirsutella</taxon>
    </lineage>
</organism>
<evidence type="ECO:0000256" key="2">
    <source>
        <dbReference type="ARBA" id="ARBA00022679"/>
    </source>
</evidence>
<dbReference type="PANTHER" id="PTHR11525:SF0">
    <property type="entry name" value="FARNESYL PYROPHOSPHATE SYNTHASE"/>
    <property type="match status" value="1"/>
</dbReference>
<evidence type="ECO:0000256" key="3">
    <source>
        <dbReference type="ARBA" id="ARBA00022723"/>
    </source>
</evidence>
<keyword evidence="3" id="KW-0479">Metal-binding</keyword>
<dbReference type="SUPFAM" id="SSF48576">
    <property type="entry name" value="Terpenoid synthases"/>
    <property type="match status" value="1"/>
</dbReference>
<dbReference type="GO" id="GO:0004161">
    <property type="term" value="F:dimethylallyltranstransferase activity"/>
    <property type="evidence" value="ECO:0007669"/>
    <property type="project" value="TreeGrafter"/>
</dbReference>
<dbReference type="Proteomes" id="UP000054481">
    <property type="component" value="Unassembled WGS sequence"/>
</dbReference>
<dbReference type="Gene3D" id="1.10.600.10">
    <property type="entry name" value="Farnesyl Diphosphate Synthase"/>
    <property type="match status" value="1"/>
</dbReference>
<dbReference type="GO" id="GO:0043386">
    <property type="term" value="P:mycotoxin biosynthetic process"/>
    <property type="evidence" value="ECO:0007669"/>
    <property type="project" value="UniProtKB-ARBA"/>
</dbReference>
<dbReference type="AlphaFoldDB" id="A0A0F8A3D4"/>
<name>A0A0F8A3D4_9HYPO</name>
<comment type="similarity">
    <text evidence="5">Belongs to the FPP/GGPP synthase family.</text>
</comment>
<dbReference type="InterPro" id="IPR039702">
    <property type="entry name" value="FPS1-like"/>
</dbReference>
<dbReference type="InterPro" id="IPR008949">
    <property type="entry name" value="Isoprenoid_synthase_dom_sf"/>
</dbReference>
<sequence length="344" mass="38751">MARSFDLDKIAASFAQLASESPKIFQNMGIPSPVATRMERAIVYTSNTRRFARALTLLNFGRELAGRELTQQEVADLHSLSWLVEVYSGSAIISDDLMDNSTNRRGRPCWHLLPETGQRATNDASLLRSAVFILLNHLFGHLPCYGGLLDSFLTNSFFLDAGQDYDAWLSNENFSTSWTHEQCERLGIIKSGWVLTLPALLALHYFGLGAEINVTQTTEILDPLGRLYQVRNDYDDIFGHLEEVGRVGTDIQENKCSWAIVEALRICNEEQRQELQQNVGKGDKDSAAKAQEFIRSLPITARFQEEERSCVAQLRGKVEEIDDSQGLKKSALYSVISCYLREFL</sequence>
<gene>
    <name evidence="6" type="ORF">HIM_08946</name>
</gene>
<dbReference type="GO" id="GO:0005737">
    <property type="term" value="C:cytoplasm"/>
    <property type="evidence" value="ECO:0007669"/>
    <property type="project" value="TreeGrafter"/>
</dbReference>
<keyword evidence="2 5" id="KW-0808">Transferase</keyword>
<proteinExistence type="inferred from homology"/>
<dbReference type="Pfam" id="PF00348">
    <property type="entry name" value="polyprenyl_synt"/>
    <property type="match status" value="1"/>
</dbReference>
<dbReference type="GO" id="GO:0046872">
    <property type="term" value="F:metal ion binding"/>
    <property type="evidence" value="ECO:0007669"/>
    <property type="project" value="UniProtKB-KW"/>
</dbReference>
<dbReference type="OrthoDB" id="10257492at2759"/>
<evidence type="ECO:0000313" key="7">
    <source>
        <dbReference type="Proteomes" id="UP000054481"/>
    </source>
</evidence>
<dbReference type="GO" id="GO:0046165">
    <property type="term" value="P:alcohol biosynthetic process"/>
    <property type="evidence" value="ECO:0007669"/>
    <property type="project" value="UniProtKB-ARBA"/>
</dbReference>
<reference evidence="6 7" key="1">
    <citation type="journal article" date="2014" name="Genome Biol. Evol.">
        <title>Comparative genomics and transcriptomics analyses reveal divergent lifestyle features of nematode endoparasitic fungus Hirsutella minnesotensis.</title>
        <authorList>
            <person name="Lai Y."/>
            <person name="Liu K."/>
            <person name="Zhang X."/>
            <person name="Zhang X."/>
            <person name="Li K."/>
            <person name="Wang N."/>
            <person name="Shu C."/>
            <person name="Wu Y."/>
            <person name="Wang C."/>
            <person name="Bushley K.E."/>
            <person name="Xiang M."/>
            <person name="Liu X."/>
        </authorList>
    </citation>
    <scope>NUCLEOTIDE SEQUENCE [LARGE SCALE GENOMIC DNA]</scope>
    <source>
        <strain evidence="6 7">3608</strain>
    </source>
</reference>
<dbReference type="PROSITE" id="PS00723">
    <property type="entry name" value="POLYPRENYL_SYNTHASE_1"/>
    <property type="match status" value="1"/>
</dbReference>
<evidence type="ECO:0000256" key="5">
    <source>
        <dbReference type="RuleBase" id="RU004466"/>
    </source>
</evidence>
<keyword evidence="4" id="KW-0460">Magnesium</keyword>
<evidence type="ECO:0000256" key="4">
    <source>
        <dbReference type="ARBA" id="ARBA00022842"/>
    </source>
</evidence>
<evidence type="ECO:0000313" key="6">
    <source>
        <dbReference type="EMBL" id="KJZ71634.1"/>
    </source>
</evidence>
<dbReference type="InterPro" id="IPR000092">
    <property type="entry name" value="Polyprenyl_synt"/>
</dbReference>
<protein>
    <submittedName>
        <fullName evidence="6">Uncharacterized protein</fullName>
    </submittedName>
</protein>
<dbReference type="GO" id="GO:0045337">
    <property type="term" value="P:farnesyl diphosphate biosynthetic process"/>
    <property type="evidence" value="ECO:0007669"/>
    <property type="project" value="TreeGrafter"/>
</dbReference>
<comment type="cofactor">
    <cofactor evidence="1">
        <name>Mg(2+)</name>
        <dbReference type="ChEBI" id="CHEBI:18420"/>
    </cofactor>
</comment>
<accession>A0A0F8A3D4</accession>
<dbReference type="EMBL" id="KQ030567">
    <property type="protein sequence ID" value="KJZ71634.1"/>
    <property type="molecule type" value="Genomic_DNA"/>
</dbReference>
<dbReference type="PANTHER" id="PTHR11525">
    <property type="entry name" value="FARNESYL-PYROPHOSPHATE SYNTHETASE"/>
    <property type="match status" value="1"/>
</dbReference>
<dbReference type="GO" id="GO:0004337">
    <property type="term" value="F:(2E,6E)-farnesyl diphosphate synthase activity"/>
    <property type="evidence" value="ECO:0007669"/>
    <property type="project" value="TreeGrafter"/>
</dbReference>
<keyword evidence="7" id="KW-1185">Reference proteome</keyword>